<dbReference type="Proteomes" id="UP000320443">
    <property type="component" value="Unassembled WGS sequence"/>
</dbReference>
<gene>
    <name evidence="1" type="ORF">FNY97_12560</name>
</gene>
<reference evidence="1 2" key="1">
    <citation type="submission" date="2019-07" db="EMBL/GenBank/DDBJ databases">
        <title>Draft genome of C. aurimucosum strain 2274.</title>
        <authorList>
            <person name="Pacheco L.G.C."/>
            <person name="Aguiar E.R.G.R."/>
            <person name="Santos C.S."/>
            <person name="Rocha D.J.P.G."/>
            <person name="Sant'Anna L.O."/>
            <person name="Mattos-Guaraldi A.L."/>
            <person name="Santos L.S."/>
        </authorList>
    </citation>
    <scope>NUCLEOTIDE SEQUENCE [LARGE SCALE GENOMIC DNA]</scope>
    <source>
        <strain evidence="1 2">2274</strain>
    </source>
</reference>
<accession>A0A553FNR6</accession>
<proteinExistence type="predicted"/>
<comment type="caution">
    <text evidence="1">The sequence shown here is derived from an EMBL/GenBank/DDBJ whole genome shotgun (WGS) entry which is preliminary data.</text>
</comment>
<sequence>MNLARNVRIDVENPFFTTSRFVAAPAELTVGEMMIIVHAALGLEPSHPGILVGEEGTPIDVLTIIDQDFFETFREVAHYHPSDGAWNISISVADTSRVVMGLPALIAGEGPDLMSELGSAEAMFKVVLDVQATMAYMAVPTDSMERIFALFPNYTLDQIHQRLTTFFPPAVAQRLATMGTEAANLEGGTKPALPGDLPLDPFRSTPFEDIPVPSSEMLEEWRAEIHEAYPELRPDYELPALDDATAHHVGQRIREYLEVIEEYPRLTGAGYLKQAAVARLKEGLNSPNDFDEVKREDYHQPLLNLRGFLTDLDWLKTTTTQIKLTKYGRKAMSDPLWATQVIMNNIPYAYAEPEGIPQLSFELVHLLRGEWEFNPEYDYTHAITRDLLFTLGVLEDDSTFPMITDGCEGFLGAIITKVRKELNQELD</sequence>
<protein>
    <submittedName>
        <fullName evidence="1">Uncharacterized protein</fullName>
    </submittedName>
</protein>
<organism evidence="1 2">
    <name type="scientific">Corynebacterium hiratae</name>
    <dbReference type="NCBI Taxonomy" id="3139423"/>
    <lineage>
        <taxon>Bacteria</taxon>
        <taxon>Bacillati</taxon>
        <taxon>Actinomycetota</taxon>
        <taxon>Actinomycetes</taxon>
        <taxon>Mycobacteriales</taxon>
        <taxon>Corynebacteriaceae</taxon>
        <taxon>Corynebacterium</taxon>
    </lineage>
</organism>
<evidence type="ECO:0000313" key="1">
    <source>
        <dbReference type="EMBL" id="TRX58884.1"/>
    </source>
</evidence>
<dbReference type="EMBL" id="VKDK01000031">
    <property type="protein sequence ID" value="TRX58884.1"/>
    <property type="molecule type" value="Genomic_DNA"/>
</dbReference>
<keyword evidence="2" id="KW-1185">Reference proteome</keyword>
<evidence type="ECO:0000313" key="2">
    <source>
        <dbReference type="Proteomes" id="UP000320443"/>
    </source>
</evidence>
<dbReference type="AlphaFoldDB" id="A0A553FNR6"/>
<dbReference type="RefSeq" id="WP_144014057.1">
    <property type="nucleotide sequence ID" value="NZ_VKDK01000031.1"/>
</dbReference>
<name>A0A553FNR6_9CORY</name>